<feature type="domain" description="DHFR" evidence="10">
    <location>
        <begin position="1"/>
        <end position="156"/>
    </location>
</feature>
<dbReference type="InterPro" id="IPR024072">
    <property type="entry name" value="DHFR-like_dom_sf"/>
</dbReference>
<evidence type="ECO:0000313" key="11">
    <source>
        <dbReference type="EMBL" id="BAO02848.1"/>
    </source>
</evidence>
<dbReference type="GO" id="GO:0046654">
    <property type="term" value="P:tetrahydrofolate biosynthetic process"/>
    <property type="evidence" value="ECO:0007669"/>
    <property type="project" value="UniProtKB-UniPathway"/>
</dbReference>
<dbReference type="PANTHER" id="PTHR48069:SF3">
    <property type="entry name" value="DIHYDROFOLATE REDUCTASE"/>
    <property type="match status" value="1"/>
</dbReference>
<evidence type="ECO:0000256" key="6">
    <source>
        <dbReference type="ARBA" id="ARBA00023002"/>
    </source>
</evidence>
<gene>
    <name evidence="11" type="primary">folA</name>
</gene>
<comment type="pathway">
    <text evidence="1 8">Cofactor biosynthesis; tetrahydrofolate biosynthesis; 5,6,7,8-tetrahydrofolate from 7,8-dihydrofolate: step 1/1.</text>
</comment>
<dbReference type="SUPFAM" id="SSF53597">
    <property type="entry name" value="Dihydrofolate reductase-like"/>
    <property type="match status" value="1"/>
</dbReference>
<dbReference type="InterPro" id="IPR001796">
    <property type="entry name" value="DHFR_dom"/>
</dbReference>
<comment type="catalytic activity">
    <reaction evidence="8">
        <text>(6S)-5,6,7,8-tetrahydrofolate + NADP(+) = 7,8-dihydrofolate + NADPH + H(+)</text>
        <dbReference type="Rhea" id="RHEA:15009"/>
        <dbReference type="ChEBI" id="CHEBI:15378"/>
        <dbReference type="ChEBI" id="CHEBI:57451"/>
        <dbReference type="ChEBI" id="CHEBI:57453"/>
        <dbReference type="ChEBI" id="CHEBI:57783"/>
        <dbReference type="ChEBI" id="CHEBI:58349"/>
        <dbReference type="EC" id="1.5.1.3"/>
    </reaction>
</comment>
<evidence type="ECO:0000256" key="5">
    <source>
        <dbReference type="ARBA" id="ARBA00022857"/>
    </source>
</evidence>
<comment type="similarity">
    <text evidence="2 8 9">Belongs to the dihydrofolate reductase family.</text>
</comment>
<evidence type="ECO:0000256" key="7">
    <source>
        <dbReference type="ARBA" id="ARBA00025067"/>
    </source>
</evidence>
<dbReference type="GO" id="GO:0046452">
    <property type="term" value="P:dihydrofolate metabolic process"/>
    <property type="evidence" value="ECO:0007669"/>
    <property type="project" value="TreeGrafter"/>
</dbReference>
<dbReference type="PROSITE" id="PS51330">
    <property type="entry name" value="DHFR_2"/>
    <property type="match status" value="1"/>
</dbReference>
<dbReference type="CDD" id="cd00209">
    <property type="entry name" value="DHFR"/>
    <property type="match status" value="1"/>
</dbReference>
<dbReference type="InterPro" id="IPR017925">
    <property type="entry name" value="DHFR_CS"/>
</dbReference>
<dbReference type="PROSITE" id="PS00075">
    <property type="entry name" value="DHFR_1"/>
    <property type="match status" value="1"/>
</dbReference>
<dbReference type="GO" id="GO:0006730">
    <property type="term" value="P:one-carbon metabolic process"/>
    <property type="evidence" value="ECO:0007669"/>
    <property type="project" value="UniProtKB-KW"/>
</dbReference>
<dbReference type="GO" id="GO:0046655">
    <property type="term" value="P:folic acid metabolic process"/>
    <property type="evidence" value="ECO:0007669"/>
    <property type="project" value="TreeGrafter"/>
</dbReference>
<dbReference type="PIRSF" id="PIRSF000194">
    <property type="entry name" value="DHFR"/>
    <property type="match status" value="1"/>
</dbReference>
<keyword evidence="4 8" id="KW-0554">One-carbon metabolism</keyword>
<dbReference type="PRINTS" id="PR00070">
    <property type="entry name" value="DHFR"/>
</dbReference>
<organism evidence="11">
    <name type="scientific">Moritella marina</name>
    <name type="common">Vibrio marinus</name>
    <dbReference type="NCBI Taxonomy" id="90736"/>
    <lineage>
        <taxon>Bacteria</taxon>
        <taxon>Pseudomonadati</taxon>
        <taxon>Pseudomonadota</taxon>
        <taxon>Gammaproteobacteria</taxon>
        <taxon>Alteromonadales</taxon>
        <taxon>Moritellaceae</taxon>
        <taxon>Moritella</taxon>
    </lineage>
</organism>
<dbReference type="GO" id="GO:0004146">
    <property type="term" value="F:dihydrofolate reductase activity"/>
    <property type="evidence" value="ECO:0007669"/>
    <property type="project" value="UniProtKB-EC"/>
</dbReference>
<evidence type="ECO:0000256" key="3">
    <source>
        <dbReference type="ARBA" id="ARBA00012856"/>
    </source>
</evidence>
<dbReference type="AlphaFoldDB" id="U6C1W4"/>
<protein>
    <recommendedName>
        <fullName evidence="3 8">Dihydrofolate reductase</fullName>
        <ecNumber evidence="3 8">1.5.1.3</ecNumber>
    </recommendedName>
</protein>
<evidence type="ECO:0000256" key="8">
    <source>
        <dbReference type="PIRNR" id="PIRNR000194"/>
    </source>
</evidence>
<proteinExistence type="inferred from homology"/>
<evidence type="ECO:0000256" key="4">
    <source>
        <dbReference type="ARBA" id="ARBA00022563"/>
    </source>
</evidence>
<dbReference type="InterPro" id="IPR012259">
    <property type="entry name" value="DHFR"/>
</dbReference>
<dbReference type="Gene3D" id="3.40.430.10">
    <property type="entry name" value="Dihydrofolate Reductase, subunit A"/>
    <property type="match status" value="1"/>
</dbReference>
<sequence length="158" mass="17855">MIAALANNRVIGLDNKMPWHLPAELQLFKRATLGKPIVMGRNTFESIGRPLPGRLNIVLSRQRDYVAEGVTVVATLEDAIVAAGDVEELMIIGGATIYSQCLAAADRLYLTHIELTTAGDTWFPDYEQYNWQEIEQEYFVADDNNPHDYRFSLLERVK</sequence>
<keyword evidence="6 8" id="KW-0560">Oxidoreductase</keyword>
<evidence type="ECO:0000256" key="1">
    <source>
        <dbReference type="ARBA" id="ARBA00004903"/>
    </source>
</evidence>
<dbReference type="EMBL" id="AB862596">
    <property type="protein sequence ID" value="BAO02848.1"/>
    <property type="molecule type" value="Genomic_DNA"/>
</dbReference>
<evidence type="ECO:0000256" key="9">
    <source>
        <dbReference type="RuleBase" id="RU004474"/>
    </source>
</evidence>
<dbReference type="FunFam" id="3.40.430.10:FF:000001">
    <property type="entry name" value="Dihydrofolate reductase"/>
    <property type="match status" value="1"/>
</dbReference>
<dbReference type="UniPathway" id="UPA00077">
    <property type="reaction ID" value="UER00158"/>
</dbReference>
<dbReference type="PANTHER" id="PTHR48069">
    <property type="entry name" value="DIHYDROFOLATE REDUCTASE"/>
    <property type="match status" value="1"/>
</dbReference>
<dbReference type="GO" id="GO:0005829">
    <property type="term" value="C:cytosol"/>
    <property type="evidence" value="ECO:0007669"/>
    <property type="project" value="TreeGrafter"/>
</dbReference>
<evidence type="ECO:0000259" key="10">
    <source>
        <dbReference type="PROSITE" id="PS51330"/>
    </source>
</evidence>
<dbReference type="GO" id="GO:0070401">
    <property type="term" value="F:NADP+ binding"/>
    <property type="evidence" value="ECO:0007669"/>
    <property type="project" value="UniProtKB-ARBA"/>
</dbReference>
<keyword evidence="5 8" id="KW-0521">NADP</keyword>
<evidence type="ECO:0000256" key="2">
    <source>
        <dbReference type="ARBA" id="ARBA00009539"/>
    </source>
</evidence>
<accession>U6C1W4</accession>
<dbReference type="Pfam" id="PF00186">
    <property type="entry name" value="DHFR_1"/>
    <property type="match status" value="1"/>
</dbReference>
<reference evidence="11" key="1">
    <citation type="submission" date="2013-10" db="EMBL/GenBank/DDBJ databases">
        <title>Environmental adaptation of dihydrofolate reductase from deep-sea bacteria.</title>
        <authorList>
            <person name="Ohmae E."/>
            <person name="Gekko K."/>
            <person name="Kato C."/>
        </authorList>
    </citation>
    <scope>NUCLEOTIDE SEQUENCE</scope>
</reference>
<dbReference type="EC" id="1.5.1.3" evidence="3 8"/>
<dbReference type="NCBIfam" id="NF008037">
    <property type="entry name" value="PRK10769.1"/>
    <property type="match status" value="1"/>
</dbReference>
<comment type="function">
    <text evidence="7 8">Key enzyme in folate metabolism. Catalyzes an essential reaction for de novo glycine and purine synthesis, and for DNA precursor synthesis.</text>
</comment>
<name>U6C1W4_MORMI</name>